<dbReference type="SUPFAM" id="SSF53187">
    <property type="entry name" value="Zn-dependent exopeptidases"/>
    <property type="match status" value="1"/>
</dbReference>
<sequence length="420" mass="45758">MSERTVNESAVPENQVQSAENLNHAVIELLADLVRINSVNPNYEGGVPEAELADFVEQYFTALGVETWRQQVYPDRPNVIARIPGRNPERRIVLEAHLDTVSTVGMTIDPWNPEIRDGKMYGRGSCDTKGGMAAMMHAVASLVADGITPECDVLFTATIDEEYSYRGVVALCDSLSPGTVDPHILSHEVPPRNPWHAEAAIIAEPTGLMAVIASKGLVRWKIETRGKAAHSAKPHLGVNAIEHMAHVITALQQDTRRLSEHTHPLLGPATCNIGVIRGGVQINFVPDRCEIEIDRRLLPGETRENVLAHYQQLVDSVAAEHPGMDVVMHPPMLSDRPLETDAESAAVQTMSNVLQRLGLDATLTGVPFCSDASKFGAIGIPSMILGPGSIDQAHAAVEYIECSEVVQAAEIYRQFLIEFV</sequence>
<evidence type="ECO:0000313" key="13">
    <source>
        <dbReference type="EMBL" id="TWU17226.1"/>
    </source>
</evidence>
<dbReference type="Pfam" id="PF01546">
    <property type="entry name" value="Peptidase_M20"/>
    <property type="match status" value="1"/>
</dbReference>
<keyword evidence="7" id="KW-0479">Metal-binding</keyword>
<dbReference type="InterPro" id="IPR050072">
    <property type="entry name" value="Peptidase_M20A"/>
</dbReference>
<comment type="cofactor">
    <cofactor evidence="2">
        <name>Zn(2+)</name>
        <dbReference type="ChEBI" id="CHEBI:29105"/>
    </cofactor>
</comment>
<keyword evidence="9" id="KW-0862">Zinc</keyword>
<accession>A0A5C6C146</accession>
<dbReference type="InterPro" id="IPR002933">
    <property type="entry name" value="Peptidase_M20"/>
</dbReference>
<dbReference type="Proteomes" id="UP000316304">
    <property type="component" value="Unassembled WGS sequence"/>
</dbReference>
<evidence type="ECO:0000256" key="10">
    <source>
        <dbReference type="ARBA" id="ARBA00023285"/>
    </source>
</evidence>
<evidence type="ECO:0000256" key="2">
    <source>
        <dbReference type="ARBA" id="ARBA00001947"/>
    </source>
</evidence>
<evidence type="ECO:0000256" key="4">
    <source>
        <dbReference type="ARBA" id="ARBA00006247"/>
    </source>
</evidence>
<dbReference type="NCBIfam" id="TIGR01910">
    <property type="entry name" value="DapE-ArgE"/>
    <property type="match status" value="1"/>
</dbReference>
<name>A0A5C6C146_9BACT</name>
<dbReference type="SUPFAM" id="SSF55031">
    <property type="entry name" value="Bacterial exopeptidase dimerisation domain"/>
    <property type="match status" value="1"/>
</dbReference>
<evidence type="ECO:0000256" key="11">
    <source>
        <dbReference type="ARBA" id="ARBA00051301"/>
    </source>
</evidence>
<reference evidence="13 14" key="1">
    <citation type="submission" date="2019-02" db="EMBL/GenBank/DDBJ databases">
        <title>Deep-cultivation of Planctomycetes and their phenomic and genomic characterization uncovers novel biology.</title>
        <authorList>
            <person name="Wiegand S."/>
            <person name="Jogler M."/>
            <person name="Boedeker C."/>
            <person name="Pinto D."/>
            <person name="Vollmers J."/>
            <person name="Rivas-Marin E."/>
            <person name="Kohn T."/>
            <person name="Peeters S.H."/>
            <person name="Heuer A."/>
            <person name="Rast P."/>
            <person name="Oberbeckmann S."/>
            <person name="Bunk B."/>
            <person name="Jeske O."/>
            <person name="Meyerdierks A."/>
            <person name="Storesund J.E."/>
            <person name="Kallscheuer N."/>
            <person name="Luecker S."/>
            <person name="Lage O.M."/>
            <person name="Pohl T."/>
            <person name="Merkel B.J."/>
            <person name="Hornburger P."/>
            <person name="Mueller R.-W."/>
            <person name="Bruemmer F."/>
            <person name="Labrenz M."/>
            <person name="Spormann A.M."/>
            <person name="Op Den Camp H."/>
            <person name="Overmann J."/>
            <person name="Amann R."/>
            <person name="Jetten M.S.M."/>
            <person name="Mascher T."/>
            <person name="Medema M.H."/>
            <person name="Devos D.P."/>
            <person name="Kaster A.-K."/>
            <person name="Ovreas L."/>
            <person name="Rohde M."/>
            <person name="Galperin M.Y."/>
            <person name="Jogler C."/>
        </authorList>
    </citation>
    <scope>NUCLEOTIDE SEQUENCE [LARGE SCALE GENOMIC DNA]</scope>
    <source>
        <strain evidence="13 14">Pla52o</strain>
    </source>
</reference>
<dbReference type="InterPro" id="IPR011650">
    <property type="entry name" value="Peptidase_M20_dimer"/>
</dbReference>
<dbReference type="InterPro" id="IPR010182">
    <property type="entry name" value="ArgE/DapE"/>
</dbReference>
<dbReference type="Gene3D" id="3.40.630.10">
    <property type="entry name" value="Zn peptidases"/>
    <property type="match status" value="2"/>
</dbReference>
<dbReference type="GO" id="GO:0009014">
    <property type="term" value="F:succinyl-diaminopimelate desuccinylase activity"/>
    <property type="evidence" value="ECO:0007669"/>
    <property type="project" value="UniProtKB-EC"/>
</dbReference>
<comment type="cofactor">
    <cofactor evidence="1">
        <name>Co(2+)</name>
        <dbReference type="ChEBI" id="CHEBI:48828"/>
    </cofactor>
</comment>
<evidence type="ECO:0000256" key="6">
    <source>
        <dbReference type="ARBA" id="ARBA00016853"/>
    </source>
</evidence>
<comment type="similarity">
    <text evidence="4">Belongs to the peptidase M20A family.</text>
</comment>
<evidence type="ECO:0000256" key="5">
    <source>
        <dbReference type="ARBA" id="ARBA00011921"/>
    </source>
</evidence>
<dbReference type="CDD" id="cd03894">
    <property type="entry name" value="M20_ArgE"/>
    <property type="match status" value="1"/>
</dbReference>
<evidence type="ECO:0000256" key="8">
    <source>
        <dbReference type="ARBA" id="ARBA00022801"/>
    </source>
</evidence>
<proteinExistence type="inferred from homology"/>
<evidence type="ECO:0000256" key="3">
    <source>
        <dbReference type="ARBA" id="ARBA00005130"/>
    </source>
</evidence>
<dbReference type="UniPathway" id="UPA00034">
    <property type="reaction ID" value="UER00021"/>
</dbReference>
<comment type="catalytic activity">
    <reaction evidence="11">
        <text>N-succinyl-(2S,6S)-2,6-diaminopimelate + H2O = (2S,6S)-2,6-diaminopimelate + succinate</text>
        <dbReference type="Rhea" id="RHEA:22608"/>
        <dbReference type="ChEBI" id="CHEBI:15377"/>
        <dbReference type="ChEBI" id="CHEBI:30031"/>
        <dbReference type="ChEBI" id="CHEBI:57609"/>
        <dbReference type="ChEBI" id="CHEBI:58087"/>
        <dbReference type="EC" id="3.5.1.18"/>
    </reaction>
</comment>
<dbReference type="AlphaFoldDB" id="A0A5C6C146"/>
<dbReference type="EC" id="3.5.1.18" evidence="5"/>
<feature type="domain" description="Peptidase M20 dimerisation" evidence="12">
    <location>
        <begin position="212"/>
        <end position="321"/>
    </location>
</feature>
<evidence type="ECO:0000313" key="14">
    <source>
        <dbReference type="Proteomes" id="UP000316304"/>
    </source>
</evidence>
<dbReference type="PROSITE" id="PS00759">
    <property type="entry name" value="ARGE_DAPE_CPG2_2"/>
    <property type="match status" value="1"/>
</dbReference>
<dbReference type="InterPro" id="IPR036264">
    <property type="entry name" value="Bact_exopeptidase_dim_dom"/>
</dbReference>
<dbReference type="Pfam" id="PF07687">
    <property type="entry name" value="M20_dimer"/>
    <property type="match status" value="1"/>
</dbReference>
<gene>
    <name evidence="13" type="primary">dapE_2</name>
    <name evidence="13" type="ORF">Pla52o_54010</name>
</gene>
<keyword evidence="10" id="KW-0170">Cobalt</keyword>
<dbReference type="EMBL" id="SJPT01000014">
    <property type="protein sequence ID" value="TWU17226.1"/>
    <property type="molecule type" value="Genomic_DNA"/>
</dbReference>
<evidence type="ECO:0000256" key="9">
    <source>
        <dbReference type="ARBA" id="ARBA00022833"/>
    </source>
</evidence>
<protein>
    <recommendedName>
        <fullName evidence="6">Probable succinyl-diaminopimelate desuccinylase</fullName>
        <ecNumber evidence="5">3.5.1.18</ecNumber>
    </recommendedName>
</protein>
<keyword evidence="14" id="KW-1185">Reference proteome</keyword>
<evidence type="ECO:0000256" key="1">
    <source>
        <dbReference type="ARBA" id="ARBA00001941"/>
    </source>
</evidence>
<organism evidence="13 14">
    <name type="scientific">Novipirellula galeiformis</name>
    <dbReference type="NCBI Taxonomy" id="2528004"/>
    <lineage>
        <taxon>Bacteria</taxon>
        <taxon>Pseudomonadati</taxon>
        <taxon>Planctomycetota</taxon>
        <taxon>Planctomycetia</taxon>
        <taxon>Pirellulales</taxon>
        <taxon>Pirellulaceae</taxon>
        <taxon>Novipirellula</taxon>
    </lineage>
</organism>
<dbReference type="GO" id="GO:0046872">
    <property type="term" value="F:metal ion binding"/>
    <property type="evidence" value="ECO:0007669"/>
    <property type="project" value="UniProtKB-KW"/>
</dbReference>
<comment type="pathway">
    <text evidence="3">Amino-acid biosynthesis; L-lysine biosynthesis via DAP pathway; LL-2,6-diaminopimelate from (S)-tetrahydrodipicolinate (succinylase route): step 3/3.</text>
</comment>
<comment type="caution">
    <text evidence="13">The sequence shown here is derived from an EMBL/GenBank/DDBJ whole genome shotgun (WGS) entry which is preliminary data.</text>
</comment>
<dbReference type="GO" id="GO:0009089">
    <property type="term" value="P:lysine biosynthetic process via diaminopimelate"/>
    <property type="evidence" value="ECO:0007669"/>
    <property type="project" value="UniProtKB-UniPathway"/>
</dbReference>
<dbReference type="RefSeq" id="WP_231612637.1">
    <property type="nucleotide sequence ID" value="NZ_SJPT01000014.1"/>
</dbReference>
<dbReference type="Gene3D" id="3.30.70.360">
    <property type="match status" value="1"/>
</dbReference>
<dbReference type="PANTHER" id="PTHR43808">
    <property type="entry name" value="ACETYLORNITHINE DEACETYLASE"/>
    <property type="match status" value="1"/>
</dbReference>
<evidence type="ECO:0000259" key="12">
    <source>
        <dbReference type="Pfam" id="PF07687"/>
    </source>
</evidence>
<evidence type="ECO:0000256" key="7">
    <source>
        <dbReference type="ARBA" id="ARBA00022723"/>
    </source>
</evidence>
<keyword evidence="8 13" id="KW-0378">Hydrolase</keyword>
<dbReference type="InterPro" id="IPR001261">
    <property type="entry name" value="ArgE/DapE_CS"/>
</dbReference>